<evidence type="ECO:0000256" key="2">
    <source>
        <dbReference type="SAM" id="SignalP"/>
    </source>
</evidence>
<dbReference type="Proteomes" id="UP000537260">
    <property type="component" value="Unassembled WGS sequence"/>
</dbReference>
<comment type="caution">
    <text evidence="3">The sequence shown here is derived from an EMBL/GenBank/DDBJ whole genome shotgun (WGS) entry which is preliminary data.</text>
</comment>
<gene>
    <name evidence="3" type="ORF">HNR05_003076</name>
</gene>
<keyword evidence="2" id="KW-0732">Signal</keyword>
<feature type="chain" id="PRO_5030737741" description="LPXTG cell wall anchor domain-containing protein" evidence="2">
    <location>
        <begin position="26"/>
        <end position="299"/>
    </location>
</feature>
<keyword evidence="1" id="KW-1133">Transmembrane helix</keyword>
<feature type="transmembrane region" description="Helical" evidence="1">
    <location>
        <begin position="272"/>
        <end position="293"/>
    </location>
</feature>
<proteinExistence type="predicted"/>
<evidence type="ECO:0000256" key="1">
    <source>
        <dbReference type="SAM" id="Phobius"/>
    </source>
</evidence>
<keyword evidence="4" id="KW-1185">Reference proteome</keyword>
<evidence type="ECO:0000313" key="4">
    <source>
        <dbReference type="Proteomes" id="UP000537260"/>
    </source>
</evidence>
<keyword evidence="1" id="KW-0812">Transmembrane</keyword>
<keyword evidence="1" id="KW-0472">Membrane</keyword>
<sequence>MRNIVLTGVAAAAALTLVSGGPASAAPTDTTTTTTTHSVTAASVAAVNPDLNPFAGGLGETNTYAGSIAPAGAITFPYVVSDGDWQDTDVDPYDNSYVDNLFSLPAAPTNCTRTVSSFSYSYDLRAVNSWAYDGVATYSALFSGADADAAPLSDASASTDGIGWLEFPEDYPGLVFHGLTSPYPEVMPLVGSITMEYPAPVAAETARGYVAFGYPAVSAWTLTDASFVVNDTCTSAVDVPPVADPPAVNEPVVPAAPGAAPAPQLAETGAEAGVIGGVATLLLGIGATSLLLARRRVNS</sequence>
<evidence type="ECO:0000313" key="3">
    <source>
        <dbReference type="EMBL" id="NYJ21285.1"/>
    </source>
</evidence>
<evidence type="ECO:0008006" key="5">
    <source>
        <dbReference type="Google" id="ProtNLM"/>
    </source>
</evidence>
<dbReference type="EMBL" id="JACCFM010000001">
    <property type="protein sequence ID" value="NYJ21285.1"/>
    <property type="molecule type" value="Genomic_DNA"/>
</dbReference>
<accession>A0A7Z0EGT3</accession>
<protein>
    <recommendedName>
        <fullName evidence="5">LPXTG cell wall anchor domain-containing protein</fullName>
    </recommendedName>
</protein>
<dbReference type="RefSeq" id="WP_179579906.1">
    <property type="nucleotide sequence ID" value="NZ_JACCFM010000001.1"/>
</dbReference>
<feature type="signal peptide" evidence="2">
    <location>
        <begin position="1"/>
        <end position="25"/>
    </location>
</feature>
<dbReference type="AlphaFoldDB" id="A0A7Z0EGT3"/>
<reference evidence="3 4" key="1">
    <citation type="submission" date="2020-07" db="EMBL/GenBank/DDBJ databases">
        <title>Sequencing the genomes of 1000 actinobacteria strains.</title>
        <authorList>
            <person name="Klenk H.-P."/>
        </authorList>
    </citation>
    <scope>NUCLEOTIDE SEQUENCE [LARGE SCALE GENOMIC DNA]</scope>
    <source>
        <strain evidence="3 4">LI1</strain>
    </source>
</reference>
<name>A0A7Z0EGT3_9MICO</name>
<organism evidence="3 4">
    <name type="scientific">Glaciibacter psychrotolerans</name>
    <dbReference type="NCBI Taxonomy" id="670054"/>
    <lineage>
        <taxon>Bacteria</taxon>
        <taxon>Bacillati</taxon>
        <taxon>Actinomycetota</taxon>
        <taxon>Actinomycetes</taxon>
        <taxon>Micrococcales</taxon>
        <taxon>Microbacteriaceae</taxon>
        <taxon>Glaciibacter</taxon>
    </lineage>
</organism>